<evidence type="ECO:0000313" key="3">
    <source>
        <dbReference type="Proteomes" id="UP000314294"/>
    </source>
</evidence>
<dbReference type="Proteomes" id="UP000314294">
    <property type="component" value="Unassembled WGS sequence"/>
</dbReference>
<keyword evidence="3" id="KW-1185">Reference proteome</keyword>
<reference evidence="2 3" key="1">
    <citation type="submission" date="2019-03" db="EMBL/GenBank/DDBJ databases">
        <title>First draft genome of Liparis tanakae, snailfish: a comprehensive survey of snailfish specific genes.</title>
        <authorList>
            <person name="Kim W."/>
            <person name="Song I."/>
            <person name="Jeong J.-H."/>
            <person name="Kim D."/>
            <person name="Kim S."/>
            <person name="Ryu S."/>
            <person name="Song J.Y."/>
            <person name="Lee S.K."/>
        </authorList>
    </citation>
    <scope>NUCLEOTIDE SEQUENCE [LARGE SCALE GENOMIC DNA]</scope>
    <source>
        <tissue evidence="2">Muscle</tissue>
    </source>
</reference>
<organism evidence="2 3">
    <name type="scientific">Liparis tanakae</name>
    <name type="common">Tanaka's snailfish</name>
    <dbReference type="NCBI Taxonomy" id="230148"/>
    <lineage>
        <taxon>Eukaryota</taxon>
        <taxon>Metazoa</taxon>
        <taxon>Chordata</taxon>
        <taxon>Craniata</taxon>
        <taxon>Vertebrata</taxon>
        <taxon>Euteleostomi</taxon>
        <taxon>Actinopterygii</taxon>
        <taxon>Neopterygii</taxon>
        <taxon>Teleostei</taxon>
        <taxon>Neoteleostei</taxon>
        <taxon>Acanthomorphata</taxon>
        <taxon>Eupercaria</taxon>
        <taxon>Perciformes</taxon>
        <taxon>Cottioidei</taxon>
        <taxon>Cottales</taxon>
        <taxon>Liparidae</taxon>
        <taxon>Liparis</taxon>
    </lineage>
</organism>
<protein>
    <submittedName>
        <fullName evidence="2">Uncharacterized protein</fullName>
    </submittedName>
</protein>
<evidence type="ECO:0000313" key="2">
    <source>
        <dbReference type="EMBL" id="TNN25008.1"/>
    </source>
</evidence>
<sequence>MVRLAELRREETRQRGISTGERRVRDAGAGKRPGGAGRLHAALLALLAPLAPRPSPRDILFHVSTCLSLRRRARRDKSCDVERTQGPRECGDAACCDVTPPVLVSKEYFHFL</sequence>
<gene>
    <name evidence="2" type="ORF">EYF80_064865</name>
</gene>
<feature type="compositionally biased region" description="Basic and acidic residues" evidence="1">
    <location>
        <begin position="1"/>
        <end position="29"/>
    </location>
</feature>
<proteinExistence type="predicted"/>
<feature type="region of interest" description="Disordered" evidence="1">
    <location>
        <begin position="1"/>
        <end position="34"/>
    </location>
</feature>
<name>A0A4Z2E875_9TELE</name>
<accession>A0A4Z2E875</accession>
<evidence type="ECO:0000256" key="1">
    <source>
        <dbReference type="SAM" id="MobiDB-lite"/>
    </source>
</evidence>
<comment type="caution">
    <text evidence="2">The sequence shown here is derived from an EMBL/GenBank/DDBJ whole genome shotgun (WGS) entry which is preliminary data.</text>
</comment>
<dbReference type="AlphaFoldDB" id="A0A4Z2E875"/>
<dbReference type="EMBL" id="SRLO01013699">
    <property type="protein sequence ID" value="TNN25008.1"/>
    <property type="molecule type" value="Genomic_DNA"/>
</dbReference>